<keyword evidence="3" id="KW-1185">Reference proteome</keyword>
<feature type="transmembrane region" description="Helical" evidence="1">
    <location>
        <begin position="21"/>
        <end position="42"/>
    </location>
</feature>
<comment type="caution">
    <text evidence="2">The sequence shown here is derived from an EMBL/GenBank/DDBJ whole genome shotgun (WGS) entry which is preliminary data.</text>
</comment>
<keyword evidence="1" id="KW-0812">Transmembrane</keyword>
<keyword evidence="1" id="KW-1133">Transmembrane helix</keyword>
<protein>
    <submittedName>
        <fullName evidence="2">Flp family type IVb pilin</fullName>
    </submittedName>
</protein>
<keyword evidence="1" id="KW-0472">Membrane</keyword>
<dbReference type="RefSeq" id="WP_142639131.1">
    <property type="nucleotide sequence ID" value="NZ_JAPCWC010000026.1"/>
</dbReference>
<organism evidence="2 3">
    <name type="scientific">Novosphingobium clariflavum</name>
    <dbReference type="NCBI Taxonomy" id="2029884"/>
    <lineage>
        <taxon>Bacteria</taxon>
        <taxon>Pseudomonadati</taxon>
        <taxon>Pseudomonadota</taxon>
        <taxon>Alphaproteobacteria</taxon>
        <taxon>Sphingomonadales</taxon>
        <taxon>Sphingomonadaceae</taxon>
        <taxon>Novosphingobium</taxon>
    </lineage>
</organism>
<accession>A0ABV6SCE1</accession>
<proteinExistence type="predicted"/>
<evidence type="ECO:0000256" key="1">
    <source>
        <dbReference type="SAM" id="Phobius"/>
    </source>
</evidence>
<gene>
    <name evidence="2" type="ORF">ACFFF8_20035</name>
</gene>
<evidence type="ECO:0000313" key="3">
    <source>
        <dbReference type="Proteomes" id="UP001589858"/>
    </source>
</evidence>
<name>A0ABV6SCE1_9SPHN</name>
<dbReference type="Proteomes" id="UP001589858">
    <property type="component" value="Unassembled WGS sequence"/>
</dbReference>
<sequence length="57" mass="6099">MKDMVLKFLVRLKTDERGLTAVEYAVLGAIVVGGIVAVGDAFQADLSTAFGHLFDQT</sequence>
<dbReference type="EMBL" id="JBHLTM010000077">
    <property type="protein sequence ID" value="MFC0686879.1"/>
    <property type="molecule type" value="Genomic_DNA"/>
</dbReference>
<reference evidence="2 3" key="1">
    <citation type="submission" date="2024-09" db="EMBL/GenBank/DDBJ databases">
        <authorList>
            <person name="Sun Q."/>
            <person name="Mori K."/>
        </authorList>
    </citation>
    <scope>NUCLEOTIDE SEQUENCE [LARGE SCALE GENOMIC DNA]</scope>
    <source>
        <strain evidence="2 3">CICC 11035S</strain>
    </source>
</reference>
<evidence type="ECO:0000313" key="2">
    <source>
        <dbReference type="EMBL" id="MFC0686879.1"/>
    </source>
</evidence>